<protein>
    <submittedName>
        <fullName evidence="2">Uncharacterized protein</fullName>
    </submittedName>
</protein>
<gene>
    <name evidence="2" type="ORF">ABT58_12475</name>
</gene>
<proteinExistence type="predicted"/>
<reference evidence="2 3" key="1">
    <citation type="submission" date="2015-05" db="EMBL/GenBank/DDBJ databases">
        <title>Photobacterium galathea sp. nov.</title>
        <authorList>
            <person name="Machado H."/>
            <person name="Gram L."/>
        </authorList>
    </citation>
    <scope>NUCLEOTIDE SEQUENCE [LARGE SCALE GENOMIC DNA]</scope>
    <source>
        <strain evidence="2 3">DSM 25995</strain>
    </source>
</reference>
<sequence>MNQALSYFAGQKVKGNGVKKLILSPLPIATNFKKAHSARSILKRNYTYIDVGGRVANVSLGLTLSAYLAFGLILSLLIYAFVGDFTPQIKEHVVRDIYGVDVVLKTEYAGFIMSMLMMFLPLIFMLMICLSSIIREMKLAKRSTAFRFHRQRREVAMCQWDEELQKVVVTYQPWEAMFAWVEDKNARLTTAAPAKSVLVIGGTRESMVGSQWVCQTIPALDKESAVMEWEAIRSFMEDGVREDSELADHPPKMTMQRVMEDYCITSKQPMTIFTQKKRLWWAISGRRLGVLLYNFMMRFERQQDVVDPTFEAWSLPLSDCDSQQPSAALKKYNMWLKRNEYAKGLNIQTIGDVKDKYSL</sequence>
<feature type="transmembrane region" description="Helical" evidence="1">
    <location>
        <begin position="108"/>
        <end position="134"/>
    </location>
</feature>
<accession>A0A0J1GL82</accession>
<keyword evidence="3" id="KW-1185">Reference proteome</keyword>
<feature type="transmembrane region" description="Helical" evidence="1">
    <location>
        <begin position="64"/>
        <end position="82"/>
    </location>
</feature>
<dbReference type="EMBL" id="LDOV01000022">
    <property type="protein sequence ID" value="KLV00468.1"/>
    <property type="molecule type" value="Genomic_DNA"/>
</dbReference>
<dbReference type="OrthoDB" id="6352119at2"/>
<comment type="caution">
    <text evidence="2">The sequence shown here is derived from an EMBL/GenBank/DDBJ whole genome shotgun (WGS) entry which is preliminary data.</text>
</comment>
<dbReference type="PATRIC" id="fig|754436.4.peg.2653"/>
<evidence type="ECO:0000256" key="1">
    <source>
        <dbReference type="SAM" id="Phobius"/>
    </source>
</evidence>
<dbReference type="Proteomes" id="UP000036426">
    <property type="component" value="Unassembled WGS sequence"/>
</dbReference>
<dbReference type="AlphaFoldDB" id="A0A0J1GL82"/>
<keyword evidence="1" id="KW-0472">Membrane</keyword>
<organism evidence="2 3">
    <name type="scientific">Photobacterium aphoticum</name>
    <dbReference type="NCBI Taxonomy" id="754436"/>
    <lineage>
        <taxon>Bacteria</taxon>
        <taxon>Pseudomonadati</taxon>
        <taxon>Pseudomonadota</taxon>
        <taxon>Gammaproteobacteria</taxon>
        <taxon>Vibrionales</taxon>
        <taxon>Vibrionaceae</taxon>
        <taxon>Photobacterium</taxon>
    </lineage>
</organism>
<name>A0A0J1GL82_9GAMM</name>
<evidence type="ECO:0000313" key="2">
    <source>
        <dbReference type="EMBL" id="KLV00468.1"/>
    </source>
</evidence>
<keyword evidence="1" id="KW-0812">Transmembrane</keyword>
<evidence type="ECO:0000313" key="3">
    <source>
        <dbReference type="Proteomes" id="UP000036426"/>
    </source>
</evidence>
<dbReference type="RefSeq" id="WP_047874734.1">
    <property type="nucleotide sequence ID" value="NZ_BMYC01000004.1"/>
</dbReference>
<keyword evidence="1" id="KW-1133">Transmembrane helix</keyword>